<accession>A0A5E4S1T4</accession>
<dbReference type="AlphaFoldDB" id="A0A5E4S1T4"/>
<dbReference type="OrthoDB" id="10010578at2"/>
<dbReference type="RefSeq" id="WP_150662831.1">
    <property type="nucleotide sequence ID" value="NZ_CABPSA010000001.1"/>
</dbReference>
<evidence type="ECO:0000313" key="2">
    <source>
        <dbReference type="Proteomes" id="UP000343335"/>
    </source>
</evidence>
<gene>
    <name evidence="1" type="ORF">PCO31010_00491</name>
</gene>
<reference evidence="1 2" key="1">
    <citation type="submission" date="2019-08" db="EMBL/GenBank/DDBJ databases">
        <authorList>
            <person name="Peeters C."/>
        </authorList>
    </citation>
    <scope>NUCLEOTIDE SEQUENCE [LARGE SCALE GENOMIC DNA]</scope>
    <source>
        <strain evidence="1 2">LMG 31010</strain>
    </source>
</reference>
<name>A0A5E4S1T4_9BURK</name>
<sequence length="101" mass="11763">MNRSNRWKRGPVLAEVLAGLQRVAAEARLTAQRVRVHFQLRALERDERRAIRELAWLHGEYLSAQANFALIERRCKNQRRALQRRLQETLRDRSGGCDAAS</sequence>
<evidence type="ECO:0000313" key="1">
    <source>
        <dbReference type="EMBL" id="VVD68622.1"/>
    </source>
</evidence>
<organism evidence="1 2">
    <name type="scientific">Pandoraea commovens</name>
    <dbReference type="NCBI Taxonomy" id="2508289"/>
    <lineage>
        <taxon>Bacteria</taxon>
        <taxon>Pseudomonadati</taxon>
        <taxon>Pseudomonadota</taxon>
        <taxon>Betaproteobacteria</taxon>
        <taxon>Burkholderiales</taxon>
        <taxon>Burkholderiaceae</taxon>
        <taxon>Pandoraea</taxon>
    </lineage>
</organism>
<dbReference type="Proteomes" id="UP000343335">
    <property type="component" value="Unassembled WGS sequence"/>
</dbReference>
<dbReference type="EMBL" id="CABPSA010000001">
    <property type="protein sequence ID" value="VVD68622.1"/>
    <property type="molecule type" value="Genomic_DNA"/>
</dbReference>
<proteinExistence type="predicted"/>
<protein>
    <submittedName>
        <fullName evidence="1">Uncharacterized protein</fullName>
    </submittedName>
</protein>